<dbReference type="Gene3D" id="1.25.40.10">
    <property type="entry name" value="Tetratricopeptide repeat domain"/>
    <property type="match status" value="1"/>
</dbReference>
<dbReference type="EMBL" id="CP003340">
    <property type="protein sequence ID" value="AFC74016.1"/>
    <property type="molecule type" value="Genomic_DNA"/>
</dbReference>
<proteinExistence type="predicted"/>
<keyword evidence="3" id="KW-1185">Reference proteome</keyword>
<evidence type="ECO:0000256" key="1">
    <source>
        <dbReference type="PROSITE-ProRule" id="PRU00339"/>
    </source>
</evidence>
<dbReference type="SMART" id="SM00028">
    <property type="entry name" value="TPR"/>
    <property type="match status" value="2"/>
</dbReference>
<gene>
    <name evidence="2" type="ordered locus">MCI_06055</name>
</gene>
<protein>
    <submittedName>
        <fullName evidence="2">Uncharacterized protein</fullName>
    </submittedName>
</protein>
<dbReference type="Proteomes" id="UP000008008">
    <property type="component" value="Chromosome"/>
</dbReference>
<keyword evidence="1" id="KW-0802">TPR repeat</keyword>
<feature type="repeat" description="TPR" evidence="1">
    <location>
        <begin position="59"/>
        <end position="92"/>
    </location>
</feature>
<reference evidence="3" key="1">
    <citation type="submission" date="2012-02" db="EMBL/GenBank/DDBJ databases">
        <title>Complete genome sequence of Rickettsia montanensis strain OSU 85-930.</title>
        <authorList>
            <person name="Johnson S.L."/>
            <person name="Munk A.C."/>
            <person name="Han S."/>
            <person name="Bruce D.C."/>
            <person name="Dasch G.A."/>
        </authorList>
    </citation>
    <scope>NUCLEOTIDE SEQUENCE [LARGE SCALE GENOMIC DNA]</scope>
    <source>
        <strain evidence="3">OSU 85-930</strain>
    </source>
</reference>
<dbReference type="InterPro" id="IPR019734">
    <property type="entry name" value="TPR_rpt"/>
</dbReference>
<dbReference type="PROSITE" id="PS50005">
    <property type="entry name" value="TPR"/>
    <property type="match status" value="1"/>
</dbReference>
<organism evidence="2 3">
    <name type="scientific">Rickettsia montanensis (strain OSU 85-930)</name>
    <dbReference type="NCBI Taxonomy" id="1105114"/>
    <lineage>
        <taxon>Bacteria</taxon>
        <taxon>Pseudomonadati</taxon>
        <taxon>Pseudomonadota</taxon>
        <taxon>Alphaproteobacteria</taxon>
        <taxon>Rickettsiales</taxon>
        <taxon>Rickettsiaceae</taxon>
        <taxon>Rickettsieae</taxon>
        <taxon>Rickettsia</taxon>
        <taxon>spotted fever group</taxon>
    </lineage>
</organism>
<evidence type="ECO:0000313" key="3">
    <source>
        <dbReference type="Proteomes" id="UP000008008"/>
    </source>
</evidence>
<dbReference type="SUPFAM" id="SSF48452">
    <property type="entry name" value="TPR-like"/>
    <property type="match status" value="1"/>
</dbReference>
<sequence>MQNYRQYLILSLILIFIQINPALALEDKRDSSVYYYNKGTNLAILGKYELAIELNPKFSKIYNNKGLTLEKLGQYRLVLEAYNKALELDSINSEIQNNQKRLLNKAY</sequence>
<dbReference type="RefSeq" id="WP_014410076.1">
    <property type="nucleotide sequence ID" value="NC_017043.1"/>
</dbReference>
<dbReference type="Pfam" id="PF00515">
    <property type="entry name" value="TPR_1"/>
    <property type="match status" value="1"/>
</dbReference>
<accession>H8KD25</accession>
<dbReference type="KEGG" id="rmo:MCI_06055"/>
<evidence type="ECO:0000313" key="2">
    <source>
        <dbReference type="EMBL" id="AFC74016.1"/>
    </source>
</evidence>
<dbReference type="HOGENOM" id="CLU_2344809_0_0_5"/>
<dbReference type="InterPro" id="IPR011990">
    <property type="entry name" value="TPR-like_helical_dom_sf"/>
</dbReference>
<name>H8KD25_RICMS</name>
<dbReference type="AlphaFoldDB" id="H8KD25"/>